<organism evidence="1">
    <name type="scientific">uncultured Thermomicrobiales bacterium</name>
    <dbReference type="NCBI Taxonomy" id="1645740"/>
    <lineage>
        <taxon>Bacteria</taxon>
        <taxon>Pseudomonadati</taxon>
        <taxon>Thermomicrobiota</taxon>
        <taxon>Thermomicrobia</taxon>
        <taxon>Thermomicrobiales</taxon>
        <taxon>environmental samples</taxon>
    </lineage>
</organism>
<sequence>MVFETNMAQRFIGPDQWPGEWSGSPVSVQLFGGRATAMTTSRMWNVALVLDYPQSPWSNVPI</sequence>
<dbReference type="EMBL" id="CADCWJ010000472">
    <property type="protein sequence ID" value="CAA9567515.1"/>
    <property type="molecule type" value="Genomic_DNA"/>
</dbReference>
<proteinExistence type="predicted"/>
<reference evidence="1" key="1">
    <citation type="submission" date="2020-02" db="EMBL/GenBank/DDBJ databases">
        <authorList>
            <person name="Meier V. D."/>
        </authorList>
    </citation>
    <scope>NUCLEOTIDE SEQUENCE</scope>
    <source>
        <strain evidence="1">AVDCRST_MAG87</strain>
    </source>
</reference>
<gene>
    <name evidence="1" type="ORF">AVDCRST_MAG87-2085</name>
</gene>
<protein>
    <submittedName>
        <fullName evidence="1">Uncharacterized protein</fullName>
    </submittedName>
</protein>
<accession>A0A6J4V7D2</accession>
<dbReference type="AlphaFoldDB" id="A0A6J4V7D2"/>
<evidence type="ECO:0000313" key="1">
    <source>
        <dbReference type="EMBL" id="CAA9567515.1"/>
    </source>
</evidence>
<name>A0A6J4V7D2_9BACT</name>